<keyword evidence="3" id="KW-1185">Reference proteome</keyword>
<comment type="caution">
    <text evidence="2">The sequence shown here is derived from an EMBL/GenBank/DDBJ whole genome shotgun (WGS) entry which is preliminary data.</text>
</comment>
<keyword evidence="1" id="KW-0732">Signal</keyword>
<evidence type="ECO:0000313" key="2">
    <source>
        <dbReference type="EMBL" id="KIO44875.1"/>
    </source>
</evidence>
<sequence length="623" mass="69377">MLKKIYLLLSAITLFWCCHSPVSTPEPEETYIYIRLSTPKEKTVARSVSESGEDPLQENKIDEMVFFFVRQEGGEKKIIVKITRTGAEVTTALNGNGLITIPVSALSDLNPTDNIWVYALANFDHTDITPPTELSVLENKLTDEKHAMNNAPNTLFIMETHNNEAIPYNINRYPFIALSLKRIAVKIRLRFTLATPLKADGTPEEQWKVWKNENIELKRQHFSTRSRVVEDPLRPLSTSTINHQDLNSLLPGITFSPPSAEGVLQSQTSTILYTLENPWNDRGEESFITLQLPYIDQNNILQANNYYKIPLSDRAIARNSLFDIQVIVRELGANNPQTATPLTGNRIEIKEWTFESSDVTVVNDFIQVSKTEGEFTGTSFDFKLKTNRFPVITAIDNNNAPVTVLIPPSYSLANENRIEATLPSLTSFTPTRGITVSITSGILEKKLTFRQYPNSSFQEATPGVPDFTVFESRVGEGDVDLSIPVTTHGVTEPTAGGNKKISPRFQIYIHGQEVTGGTTPHHPDEIARNLTVPTIDGRPGWRVPTVAELQLIYKALEAEYTPGTPNRTVAPFTNLVSGASYWSARQLSTGSSEYTIVNLTDNTTSTGNYATSARLICVHDITK</sequence>
<evidence type="ECO:0000313" key="3">
    <source>
        <dbReference type="Proteomes" id="UP000031980"/>
    </source>
</evidence>
<gene>
    <name evidence="2" type="ORF">BA92_07605</name>
</gene>
<protein>
    <recommendedName>
        <fullName evidence="4">Major fimbrial subunit protein N-terminal domain-containing protein</fullName>
    </recommendedName>
</protein>
<feature type="signal peptide" evidence="1">
    <location>
        <begin position="1"/>
        <end position="25"/>
    </location>
</feature>
<organism evidence="2 3">
    <name type="scientific">Sanguibacteroides justesenii</name>
    <dbReference type="NCBI Taxonomy" id="1547597"/>
    <lineage>
        <taxon>Bacteria</taxon>
        <taxon>Pseudomonadati</taxon>
        <taxon>Bacteroidota</taxon>
        <taxon>Bacteroidia</taxon>
        <taxon>Bacteroidales</taxon>
        <taxon>Porphyromonadaceae</taxon>
        <taxon>Sanguibacteroides</taxon>
    </lineage>
</organism>
<feature type="chain" id="PRO_5002169318" description="Major fimbrial subunit protein N-terminal domain-containing protein" evidence="1">
    <location>
        <begin position="26"/>
        <end position="623"/>
    </location>
</feature>
<proteinExistence type="predicted"/>
<evidence type="ECO:0008006" key="4">
    <source>
        <dbReference type="Google" id="ProtNLM"/>
    </source>
</evidence>
<dbReference type="AlphaFoldDB" id="A0A0C3R5F6"/>
<reference evidence="2 3" key="1">
    <citation type="submission" date="2014-07" db="EMBL/GenBank/DDBJ databases">
        <title>Porphyromonadaceae bacterium OUH 308042 = ATCC BAA-2681 = DSM 28342 draft genome.</title>
        <authorList>
            <person name="Sydenham T.V."/>
            <person name="Hasman H."/>
            <person name="Justensen U.S."/>
        </authorList>
    </citation>
    <scope>NUCLEOTIDE SEQUENCE [LARGE SCALE GENOMIC DNA]</scope>
    <source>
        <strain evidence="2 3">OUH 308042</strain>
    </source>
</reference>
<dbReference type="Proteomes" id="UP000031980">
    <property type="component" value="Unassembled WGS sequence"/>
</dbReference>
<evidence type="ECO:0000256" key="1">
    <source>
        <dbReference type="SAM" id="SignalP"/>
    </source>
</evidence>
<accession>A0A0C3R5F6</accession>
<name>A0A0C3R5F6_9PORP</name>
<dbReference type="EMBL" id="JPIU01000038">
    <property type="protein sequence ID" value="KIO44875.1"/>
    <property type="molecule type" value="Genomic_DNA"/>
</dbReference>